<keyword evidence="5" id="KW-1185">Reference proteome</keyword>
<evidence type="ECO:0000313" key="5">
    <source>
        <dbReference type="Proteomes" id="UP000058446"/>
    </source>
</evidence>
<dbReference type="InterPro" id="IPR019554">
    <property type="entry name" value="Soluble_ligand-bd"/>
</dbReference>
<dbReference type="GO" id="GO:0015628">
    <property type="term" value="P:protein secretion by the type II secretion system"/>
    <property type="evidence" value="ECO:0007669"/>
    <property type="project" value="TreeGrafter"/>
</dbReference>
<dbReference type="AlphaFoldDB" id="A0A0K2GZ58"/>
<dbReference type="OrthoDB" id="9758724at2"/>
<dbReference type="GO" id="GO:0015627">
    <property type="term" value="C:type II protein secretion system complex"/>
    <property type="evidence" value="ECO:0007669"/>
    <property type="project" value="TreeGrafter"/>
</dbReference>
<dbReference type="SMART" id="SM00278">
    <property type="entry name" value="HhH1"/>
    <property type="match status" value="2"/>
</dbReference>
<dbReference type="InterPro" id="IPR010994">
    <property type="entry name" value="RuvA_2-like"/>
</dbReference>
<dbReference type="NCBIfam" id="TIGR00426">
    <property type="entry name" value="competence protein ComEA helix-hairpin-helix repeat region"/>
    <property type="match status" value="1"/>
</dbReference>
<dbReference type="InterPro" id="IPR004509">
    <property type="entry name" value="Competence_ComEA_HhH"/>
</dbReference>
<dbReference type="Gene3D" id="3.10.560.10">
    <property type="entry name" value="Outer membrane lipoprotein wza domain like"/>
    <property type="match status" value="1"/>
</dbReference>
<feature type="transmembrane region" description="Helical" evidence="2">
    <location>
        <begin position="36"/>
        <end position="57"/>
    </location>
</feature>
<dbReference type="Pfam" id="PF12836">
    <property type="entry name" value="HHH_3"/>
    <property type="match status" value="1"/>
</dbReference>
<keyword evidence="2" id="KW-1133">Transmembrane helix</keyword>
<feature type="domain" description="Helix-hairpin-helix DNA-binding motif class 1" evidence="3">
    <location>
        <begin position="238"/>
        <end position="257"/>
    </location>
</feature>
<dbReference type="SUPFAM" id="SSF47781">
    <property type="entry name" value="RuvA domain 2-like"/>
    <property type="match status" value="1"/>
</dbReference>
<organism evidence="4 5">
    <name type="scientific">Corynebacterium lactis RW2-5</name>
    <dbReference type="NCBI Taxonomy" id="1408189"/>
    <lineage>
        <taxon>Bacteria</taxon>
        <taxon>Bacillati</taxon>
        <taxon>Actinomycetota</taxon>
        <taxon>Actinomycetes</taxon>
        <taxon>Mycobacteriales</taxon>
        <taxon>Corynebacteriaceae</taxon>
        <taxon>Corynebacterium</taxon>
    </lineage>
</organism>
<dbReference type="Pfam" id="PF10531">
    <property type="entry name" value="SLBB"/>
    <property type="match status" value="1"/>
</dbReference>
<gene>
    <name evidence="4" type="ORF">CLAC_03750</name>
</gene>
<evidence type="ECO:0000256" key="2">
    <source>
        <dbReference type="SAM" id="Phobius"/>
    </source>
</evidence>
<feature type="region of interest" description="Disordered" evidence="1">
    <location>
        <begin position="65"/>
        <end position="108"/>
    </location>
</feature>
<dbReference type="PANTHER" id="PTHR21180:SF32">
    <property type="entry name" value="ENDONUCLEASE_EXONUCLEASE_PHOSPHATASE FAMILY DOMAIN-CONTAINING PROTEIN 1"/>
    <property type="match status" value="1"/>
</dbReference>
<dbReference type="RefSeq" id="WP_156324764.1">
    <property type="nucleotide sequence ID" value="NZ_CP006841.1"/>
</dbReference>
<dbReference type="KEGG" id="clw:CLAC_03750"/>
<feature type="compositionally biased region" description="Gly residues" evidence="1">
    <location>
        <begin position="83"/>
        <end position="105"/>
    </location>
</feature>
<evidence type="ECO:0000259" key="3">
    <source>
        <dbReference type="SMART" id="SM00278"/>
    </source>
</evidence>
<reference evidence="4 5" key="1">
    <citation type="submission" date="2013-10" db="EMBL/GenBank/DDBJ databases">
        <title>Complete genome sequence of Corynebacterium lactis DSM 45799(T), isolated from raw cow milk.</title>
        <authorList>
            <person name="Ruckert C."/>
            <person name="Albersmeier A."/>
            <person name="Lipski A."/>
            <person name="Kalinowski J."/>
        </authorList>
    </citation>
    <scope>NUCLEOTIDE SEQUENCE [LARGE SCALE GENOMIC DNA]</scope>
    <source>
        <strain evidence="4 5">RW2-5</strain>
    </source>
</reference>
<feature type="domain" description="Helix-hairpin-helix DNA-binding motif class 1" evidence="3">
    <location>
        <begin position="208"/>
        <end position="227"/>
    </location>
</feature>
<keyword evidence="2" id="KW-0812">Transmembrane</keyword>
<dbReference type="Proteomes" id="UP000058446">
    <property type="component" value="Chromosome"/>
</dbReference>
<evidence type="ECO:0000256" key="1">
    <source>
        <dbReference type="SAM" id="MobiDB-lite"/>
    </source>
</evidence>
<dbReference type="InterPro" id="IPR051675">
    <property type="entry name" value="Endo/Exo/Phosphatase_dom_1"/>
</dbReference>
<dbReference type="GO" id="GO:0006281">
    <property type="term" value="P:DNA repair"/>
    <property type="evidence" value="ECO:0007669"/>
    <property type="project" value="InterPro"/>
</dbReference>
<dbReference type="PANTHER" id="PTHR21180">
    <property type="entry name" value="ENDONUCLEASE/EXONUCLEASE/PHOSPHATASE FAMILY DOMAIN-CONTAINING PROTEIN 1"/>
    <property type="match status" value="1"/>
</dbReference>
<proteinExistence type="predicted"/>
<accession>A0A0K2GZ58</accession>
<dbReference type="Gene3D" id="1.10.150.280">
    <property type="entry name" value="AF1531-like domain"/>
    <property type="match status" value="1"/>
</dbReference>
<protein>
    <submittedName>
        <fullName evidence="4">Competence protein ComEA</fullName>
    </submittedName>
</protein>
<keyword evidence="2" id="KW-0472">Membrane</keyword>
<evidence type="ECO:0000313" key="4">
    <source>
        <dbReference type="EMBL" id="ALA66968.1"/>
    </source>
</evidence>
<sequence>MSTLRKRLSDCLEPIDGDEQLAIDFSTRRLALTPRAAFALVIVAVMVAMGSIAALWWPSSDAVQMPPPAASDSAPQVAPTLQGGAGASSGETGSGGSTGAVGGGQNQNPPGPLVVSVVGLVAKPGVVEVRPGARVVEAIDKAGGLLPEANPASVNLAAPLADGQQIVVGVEPAPVAPGGVGGAGISGAAPSGATQSGGAININTATATQLEELPGIGPATATKIVDFREKNGPFPSVDALEEVPGIGPAKVEALKDAATV</sequence>
<dbReference type="PATRIC" id="fig|1408189.4.peg.749"/>
<name>A0A0K2GZ58_9CORY</name>
<dbReference type="InterPro" id="IPR003583">
    <property type="entry name" value="Hlx-hairpin-Hlx_DNA-bd_motif"/>
</dbReference>
<dbReference type="EMBL" id="CP006841">
    <property type="protein sequence ID" value="ALA66968.1"/>
    <property type="molecule type" value="Genomic_DNA"/>
</dbReference>
<dbReference type="STRING" id="1408189.CLAC_03750"/>
<dbReference type="GO" id="GO:0003677">
    <property type="term" value="F:DNA binding"/>
    <property type="evidence" value="ECO:0007669"/>
    <property type="project" value="InterPro"/>
</dbReference>